<dbReference type="SUPFAM" id="SSF54637">
    <property type="entry name" value="Thioesterase/thiol ester dehydrase-isomerase"/>
    <property type="match status" value="1"/>
</dbReference>
<dbReference type="InterPro" id="IPR050965">
    <property type="entry name" value="UPF0336/Enoyl-CoA_hydratase"/>
</dbReference>
<dbReference type="GO" id="GO:0019171">
    <property type="term" value="F:(3R)-hydroxyacyl-[acyl-carrier-protein] dehydratase activity"/>
    <property type="evidence" value="ECO:0007669"/>
    <property type="project" value="TreeGrafter"/>
</dbReference>
<dbReference type="GO" id="GO:0006633">
    <property type="term" value="P:fatty acid biosynthetic process"/>
    <property type="evidence" value="ECO:0007669"/>
    <property type="project" value="TreeGrafter"/>
</dbReference>
<dbReference type="InterPro" id="IPR002539">
    <property type="entry name" value="MaoC-like_dom"/>
</dbReference>
<evidence type="ECO:0000259" key="1">
    <source>
        <dbReference type="Pfam" id="PF01575"/>
    </source>
</evidence>
<dbReference type="PANTHER" id="PTHR43437">
    <property type="entry name" value="HYDROXYACYL-THIOESTER DEHYDRATASE TYPE 2, MITOCHONDRIAL-RELATED"/>
    <property type="match status" value="1"/>
</dbReference>
<reference evidence="2 3" key="1">
    <citation type="submission" date="2017-04" db="EMBL/GenBank/DDBJ databases">
        <authorList>
            <person name="Afonso C.L."/>
            <person name="Miller P.J."/>
            <person name="Scott M.A."/>
            <person name="Spackman E."/>
            <person name="Goraichik I."/>
            <person name="Dimitrov K.M."/>
            <person name="Suarez D.L."/>
            <person name="Swayne D.E."/>
        </authorList>
    </citation>
    <scope>NUCLEOTIDE SEQUENCE [LARGE SCALE GENOMIC DNA]</scope>
    <source>
        <strain evidence="2 3">USBA 355</strain>
    </source>
</reference>
<organism evidence="2 3">
    <name type="scientific">Tistlia consotensis USBA 355</name>
    <dbReference type="NCBI Taxonomy" id="560819"/>
    <lineage>
        <taxon>Bacteria</taxon>
        <taxon>Pseudomonadati</taxon>
        <taxon>Pseudomonadota</taxon>
        <taxon>Alphaproteobacteria</taxon>
        <taxon>Rhodospirillales</taxon>
        <taxon>Rhodovibrionaceae</taxon>
        <taxon>Tistlia</taxon>
    </lineage>
</organism>
<dbReference type="Pfam" id="PF01575">
    <property type="entry name" value="MaoC_dehydratas"/>
    <property type="match status" value="1"/>
</dbReference>
<keyword evidence="3" id="KW-1185">Reference proteome</keyword>
<feature type="domain" description="MaoC-like" evidence="1">
    <location>
        <begin position="17"/>
        <end position="107"/>
    </location>
</feature>
<dbReference type="InterPro" id="IPR029069">
    <property type="entry name" value="HotDog_dom_sf"/>
</dbReference>
<dbReference type="EMBL" id="FWZX01000010">
    <property type="protein sequence ID" value="SMF30426.1"/>
    <property type="molecule type" value="Genomic_DNA"/>
</dbReference>
<dbReference type="STRING" id="560819.SAMN05428998_110109"/>
<proteinExistence type="predicted"/>
<name>A0A1Y6C0Q6_9PROT</name>
<dbReference type="Proteomes" id="UP000192917">
    <property type="component" value="Unassembled WGS sequence"/>
</dbReference>
<dbReference type="RefSeq" id="WP_085123327.1">
    <property type="nucleotide sequence ID" value="NZ_FWZX01000010.1"/>
</dbReference>
<accession>A0A1Y6C0Q6</accession>
<evidence type="ECO:0000313" key="2">
    <source>
        <dbReference type="EMBL" id="SMF30426.1"/>
    </source>
</evidence>
<protein>
    <submittedName>
        <fullName evidence="2">MaoC like domain-containing protein</fullName>
    </submittedName>
</protein>
<dbReference type="PANTHER" id="PTHR43437:SF3">
    <property type="entry name" value="HYDROXYACYL-THIOESTER DEHYDRATASE TYPE 2, MITOCHONDRIAL"/>
    <property type="match status" value="1"/>
</dbReference>
<dbReference type="AlphaFoldDB" id="A0A1Y6C0Q6"/>
<sequence length="123" mass="13119">MGGVTATTSGPWRAFGAEALQAYAELTADFNPLHLDADFAAKTPLGRPIVYGTLTLALVWDLLALPPEGLGTDRVELRFRAPVFVGEEVRAELLPEGDAPGRAFRVVKRSGESAIEGRWLAGA</sequence>
<dbReference type="Gene3D" id="3.10.129.10">
    <property type="entry name" value="Hotdog Thioesterase"/>
    <property type="match status" value="1"/>
</dbReference>
<gene>
    <name evidence="2" type="ORF">SAMN05428998_110109</name>
</gene>
<evidence type="ECO:0000313" key="3">
    <source>
        <dbReference type="Proteomes" id="UP000192917"/>
    </source>
</evidence>